<accession>A0ABW4JMG5</accession>
<dbReference type="Gene3D" id="1.10.10.10">
    <property type="entry name" value="Winged helix-like DNA-binding domain superfamily/Winged helix DNA-binding domain"/>
    <property type="match status" value="1"/>
</dbReference>
<dbReference type="SUPFAM" id="SSF46785">
    <property type="entry name" value="Winged helix' DNA-binding domain"/>
    <property type="match status" value="1"/>
</dbReference>
<organism evidence="5 6">
    <name type="scientific">Alicyclobacillus fodiniaquatilis</name>
    <dbReference type="NCBI Taxonomy" id="1661150"/>
    <lineage>
        <taxon>Bacteria</taxon>
        <taxon>Bacillati</taxon>
        <taxon>Bacillota</taxon>
        <taxon>Bacilli</taxon>
        <taxon>Bacillales</taxon>
        <taxon>Alicyclobacillaceae</taxon>
        <taxon>Alicyclobacillus</taxon>
    </lineage>
</organism>
<evidence type="ECO:0000256" key="1">
    <source>
        <dbReference type="ARBA" id="ARBA00023015"/>
    </source>
</evidence>
<dbReference type="EMBL" id="JBHUCX010000095">
    <property type="protein sequence ID" value="MFD1677636.1"/>
    <property type="molecule type" value="Genomic_DNA"/>
</dbReference>
<gene>
    <name evidence="5" type="ORF">ACFSB2_23520</name>
</gene>
<evidence type="ECO:0000256" key="3">
    <source>
        <dbReference type="ARBA" id="ARBA00023163"/>
    </source>
</evidence>
<evidence type="ECO:0000259" key="4">
    <source>
        <dbReference type="PROSITE" id="PS50987"/>
    </source>
</evidence>
<protein>
    <submittedName>
        <fullName evidence="5">ArsR/SmtB family transcription factor</fullName>
    </submittedName>
</protein>
<keyword evidence="2" id="KW-0238">DNA-binding</keyword>
<proteinExistence type="predicted"/>
<dbReference type="InterPro" id="IPR036390">
    <property type="entry name" value="WH_DNA-bd_sf"/>
</dbReference>
<evidence type="ECO:0000313" key="6">
    <source>
        <dbReference type="Proteomes" id="UP001597079"/>
    </source>
</evidence>
<dbReference type="Proteomes" id="UP001597079">
    <property type="component" value="Unassembled WGS sequence"/>
</dbReference>
<dbReference type="SMART" id="SM00418">
    <property type="entry name" value="HTH_ARSR"/>
    <property type="match status" value="1"/>
</dbReference>
<name>A0ABW4JMG5_9BACL</name>
<reference evidence="6" key="1">
    <citation type="journal article" date="2019" name="Int. J. Syst. Evol. Microbiol.">
        <title>The Global Catalogue of Microorganisms (GCM) 10K type strain sequencing project: providing services to taxonomists for standard genome sequencing and annotation.</title>
        <authorList>
            <consortium name="The Broad Institute Genomics Platform"/>
            <consortium name="The Broad Institute Genome Sequencing Center for Infectious Disease"/>
            <person name="Wu L."/>
            <person name="Ma J."/>
        </authorList>
    </citation>
    <scope>NUCLEOTIDE SEQUENCE [LARGE SCALE GENOMIC DNA]</scope>
    <source>
        <strain evidence="6">CGMCC 1.12286</strain>
    </source>
</reference>
<dbReference type="InterPro" id="IPR036388">
    <property type="entry name" value="WH-like_DNA-bd_sf"/>
</dbReference>
<feature type="domain" description="HTH arsR-type" evidence="4">
    <location>
        <begin position="2"/>
        <end position="96"/>
    </location>
</feature>
<sequence length="301" mass="33950">MMKASTDLEWLPLFEALASDVRLRIIQLLAEKPMNNKDLAESLGVSSAIVSMHVRKLQRANLIASQLIRRDGGTHKLNSLAVEAIQITLPSTAPQTRTFREVSIPIGHFTQVEAYPTCGLATTDHVIGQFDDPRYFFHPDRMNAAILWFGRGEIEYRVPNYTLPSEAVREIEISLEIGSEAPGVNRHWPSDIRFYLNGVDLGYWTSPGDSGDGRGVYTPEWWSTHVNQYGFLKVLRVTQDGTFIDGERISAVRLADLPMDRNQWTFRMAVLEDANHVGGLTLYGTGFGNYKQDILFRTYEA</sequence>
<keyword evidence="6" id="KW-1185">Reference proteome</keyword>
<dbReference type="InterPro" id="IPR001845">
    <property type="entry name" value="HTH_ArsR_DNA-bd_dom"/>
</dbReference>
<dbReference type="InterPro" id="IPR011991">
    <property type="entry name" value="ArsR-like_HTH"/>
</dbReference>
<dbReference type="PANTHER" id="PTHR33154">
    <property type="entry name" value="TRANSCRIPTIONAL REGULATOR, ARSR FAMILY"/>
    <property type="match status" value="1"/>
</dbReference>
<evidence type="ECO:0000313" key="5">
    <source>
        <dbReference type="EMBL" id="MFD1677636.1"/>
    </source>
</evidence>
<dbReference type="PANTHER" id="PTHR33154:SF33">
    <property type="entry name" value="TRANSCRIPTIONAL REPRESSOR SDPR"/>
    <property type="match status" value="1"/>
</dbReference>
<evidence type="ECO:0000256" key="2">
    <source>
        <dbReference type="ARBA" id="ARBA00023125"/>
    </source>
</evidence>
<dbReference type="CDD" id="cd00090">
    <property type="entry name" value="HTH_ARSR"/>
    <property type="match status" value="1"/>
</dbReference>
<dbReference type="RefSeq" id="WP_377945545.1">
    <property type="nucleotide sequence ID" value="NZ_JBHUCX010000095.1"/>
</dbReference>
<keyword evidence="1" id="KW-0805">Transcription regulation</keyword>
<dbReference type="Pfam" id="PF01022">
    <property type="entry name" value="HTH_5"/>
    <property type="match status" value="1"/>
</dbReference>
<dbReference type="InterPro" id="IPR051081">
    <property type="entry name" value="HTH_MetalResp_TranReg"/>
</dbReference>
<comment type="caution">
    <text evidence="5">The sequence shown here is derived from an EMBL/GenBank/DDBJ whole genome shotgun (WGS) entry which is preliminary data.</text>
</comment>
<dbReference type="PROSITE" id="PS50987">
    <property type="entry name" value="HTH_ARSR_2"/>
    <property type="match status" value="1"/>
</dbReference>
<keyword evidence="3" id="KW-0804">Transcription</keyword>